<evidence type="ECO:0000313" key="10">
    <source>
        <dbReference type="Proteomes" id="UP000245683"/>
    </source>
</evidence>
<dbReference type="InterPro" id="IPR002477">
    <property type="entry name" value="Peptidoglycan-bd-like"/>
</dbReference>
<dbReference type="InterPro" id="IPR005490">
    <property type="entry name" value="LD_TPept_cat_dom"/>
</dbReference>
<evidence type="ECO:0000256" key="4">
    <source>
        <dbReference type="ARBA" id="ARBA00022984"/>
    </source>
</evidence>
<evidence type="ECO:0000256" key="5">
    <source>
        <dbReference type="ARBA" id="ARBA00023316"/>
    </source>
</evidence>
<dbReference type="Pfam" id="PF01471">
    <property type="entry name" value="PG_binding_1"/>
    <property type="match status" value="1"/>
</dbReference>
<sequence>MTGPSPVTSASRGGSTCATWATRRSDAMTRSASASRSITTSRSRWLSITHTSAVDCPPSTSPFPLFGAADYRRPGLPSKVAVERRRTMISFSRSPTHQPHHRSRRAFGVAILVAAASLLIPAGSASAGAHTTTGVRTVAAATVQALATTQPTLRQGSTGTAVVTLQRRLTALHYDVGAIDGIFGYSTYHGVVAFQKVNGLVRDGIVGPITWAALDRPVIPKPRYYHSGYSVETNLTKQVLYLARAGSVVRILDASSGKASTPTPLGNFKVTRRIDGWRESSLGLLWRPNYFYYGYAVHGATSVPTYPASHGCVRVTIPAMNRLWSIIGIGTPVHIYR</sequence>
<evidence type="ECO:0000256" key="2">
    <source>
        <dbReference type="ARBA" id="ARBA00022679"/>
    </source>
</evidence>
<comment type="caution">
    <text evidence="9">The sequence shown here is derived from an EMBL/GenBank/DDBJ whole genome shotgun (WGS) entry which is preliminary data.</text>
</comment>
<dbReference type="InterPro" id="IPR036365">
    <property type="entry name" value="PGBD-like_sf"/>
</dbReference>
<feature type="domain" description="L,D-TPase catalytic" evidence="8">
    <location>
        <begin position="229"/>
        <end position="336"/>
    </location>
</feature>
<dbReference type="AlphaFoldDB" id="A0A317JYD0"/>
<dbReference type="Gene3D" id="1.10.101.10">
    <property type="entry name" value="PGBD-like superfamily/PGBD"/>
    <property type="match status" value="1"/>
</dbReference>
<dbReference type="CDD" id="cd16913">
    <property type="entry name" value="YkuD_like"/>
    <property type="match status" value="1"/>
</dbReference>
<keyword evidence="2" id="KW-0808">Transferase</keyword>
<dbReference type="PROSITE" id="PS52029">
    <property type="entry name" value="LD_TPASE"/>
    <property type="match status" value="1"/>
</dbReference>
<dbReference type="GO" id="GO:0005576">
    <property type="term" value="C:extracellular region"/>
    <property type="evidence" value="ECO:0007669"/>
    <property type="project" value="TreeGrafter"/>
</dbReference>
<feature type="active site" description="Nucleophile" evidence="6">
    <location>
        <position position="312"/>
    </location>
</feature>
<evidence type="ECO:0000256" key="6">
    <source>
        <dbReference type="PROSITE-ProRule" id="PRU01373"/>
    </source>
</evidence>
<feature type="active site" description="Proton donor/acceptor" evidence="6">
    <location>
        <position position="298"/>
    </location>
</feature>
<proteinExistence type="predicted"/>
<dbReference type="SUPFAM" id="SSF47090">
    <property type="entry name" value="PGBD-like"/>
    <property type="match status" value="1"/>
</dbReference>
<dbReference type="GO" id="GO:0071972">
    <property type="term" value="F:peptidoglycan L,D-transpeptidase activity"/>
    <property type="evidence" value="ECO:0007669"/>
    <property type="project" value="TreeGrafter"/>
</dbReference>
<evidence type="ECO:0000256" key="3">
    <source>
        <dbReference type="ARBA" id="ARBA00022960"/>
    </source>
</evidence>
<dbReference type="PANTHER" id="PTHR30582:SF2">
    <property type="entry name" value="L,D-TRANSPEPTIDASE YCIB-RELATED"/>
    <property type="match status" value="1"/>
</dbReference>
<dbReference type="SUPFAM" id="SSF141523">
    <property type="entry name" value="L,D-transpeptidase catalytic domain-like"/>
    <property type="match status" value="1"/>
</dbReference>
<evidence type="ECO:0000313" key="9">
    <source>
        <dbReference type="EMBL" id="PWU45388.1"/>
    </source>
</evidence>
<feature type="region of interest" description="Disordered" evidence="7">
    <location>
        <begin position="1"/>
        <end position="40"/>
    </location>
</feature>
<feature type="compositionally biased region" description="Polar residues" evidence="7">
    <location>
        <begin position="1"/>
        <end position="19"/>
    </location>
</feature>
<dbReference type="UniPathway" id="UPA00219"/>
<keyword evidence="3 6" id="KW-0133">Cell shape</keyword>
<keyword evidence="5 6" id="KW-0961">Cell wall biogenesis/degradation</keyword>
<dbReference type="InterPro" id="IPR050979">
    <property type="entry name" value="LD-transpeptidase"/>
</dbReference>
<dbReference type="GO" id="GO:0016740">
    <property type="term" value="F:transferase activity"/>
    <property type="evidence" value="ECO:0007669"/>
    <property type="project" value="UniProtKB-KW"/>
</dbReference>
<keyword evidence="4 6" id="KW-0573">Peptidoglycan synthesis</keyword>
<reference evidence="10" key="1">
    <citation type="submission" date="2018-05" db="EMBL/GenBank/DDBJ databases">
        <title>Micromonospora globispora sp. nov. and Micromonospora rugosa sp. nov., isolated from marine sediment.</title>
        <authorList>
            <person name="Carro L."/>
            <person name="Aysel V."/>
            <person name="Cetin D."/>
            <person name="Igual J.M."/>
            <person name="Klenk H.-P."/>
            <person name="Trujillo M.E."/>
            <person name="Sahin N."/>
        </authorList>
    </citation>
    <scope>NUCLEOTIDE SEQUENCE [LARGE SCALE GENOMIC DNA]</scope>
    <source>
        <strain evidence="10">S2904</strain>
    </source>
</reference>
<gene>
    <name evidence="9" type="ORF">DLJ46_21595</name>
</gene>
<name>A0A317JYD0_9ACTN</name>
<feature type="compositionally biased region" description="Low complexity" evidence="7">
    <location>
        <begin position="28"/>
        <end position="40"/>
    </location>
</feature>
<dbReference type="Proteomes" id="UP000245683">
    <property type="component" value="Unassembled WGS sequence"/>
</dbReference>
<evidence type="ECO:0000256" key="1">
    <source>
        <dbReference type="ARBA" id="ARBA00004752"/>
    </source>
</evidence>
<dbReference type="Pfam" id="PF03734">
    <property type="entry name" value="YkuD"/>
    <property type="match status" value="1"/>
</dbReference>
<organism evidence="9 10">
    <name type="scientific">Micromonospora globispora</name>
    <dbReference type="NCBI Taxonomy" id="1450148"/>
    <lineage>
        <taxon>Bacteria</taxon>
        <taxon>Bacillati</taxon>
        <taxon>Actinomycetota</taxon>
        <taxon>Actinomycetes</taxon>
        <taxon>Micromonosporales</taxon>
        <taxon>Micromonosporaceae</taxon>
        <taxon>Micromonospora</taxon>
    </lineage>
</organism>
<evidence type="ECO:0000259" key="8">
    <source>
        <dbReference type="PROSITE" id="PS52029"/>
    </source>
</evidence>
<protein>
    <recommendedName>
        <fullName evidence="8">L,D-TPase catalytic domain-containing protein</fullName>
    </recommendedName>
</protein>
<dbReference type="GO" id="GO:0008360">
    <property type="term" value="P:regulation of cell shape"/>
    <property type="evidence" value="ECO:0007669"/>
    <property type="project" value="UniProtKB-UniRule"/>
</dbReference>
<dbReference type="GO" id="GO:0018104">
    <property type="term" value="P:peptidoglycan-protein cross-linking"/>
    <property type="evidence" value="ECO:0007669"/>
    <property type="project" value="TreeGrafter"/>
</dbReference>
<accession>A0A317JYD0</accession>
<comment type="pathway">
    <text evidence="1 6">Cell wall biogenesis; peptidoglycan biosynthesis.</text>
</comment>
<dbReference type="PANTHER" id="PTHR30582">
    <property type="entry name" value="L,D-TRANSPEPTIDASE"/>
    <property type="match status" value="1"/>
</dbReference>
<dbReference type="GO" id="GO:0071555">
    <property type="term" value="P:cell wall organization"/>
    <property type="evidence" value="ECO:0007669"/>
    <property type="project" value="UniProtKB-UniRule"/>
</dbReference>
<dbReference type="Gene3D" id="2.40.440.10">
    <property type="entry name" value="L,D-transpeptidase catalytic domain-like"/>
    <property type="match status" value="1"/>
</dbReference>
<keyword evidence="10" id="KW-1185">Reference proteome</keyword>
<evidence type="ECO:0000256" key="7">
    <source>
        <dbReference type="SAM" id="MobiDB-lite"/>
    </source>
</evidence>
<dbReference type="InterPro" id="IPR038063">
    <property type="entry name" value="Transpep_catalytic_dom"/>
</dbReference>
<dbReference type="InterPro" id="IPR036366">
    <property type="entry name" value="PGBDSf"/>
</dbReference>
<dbReference type="EMBL" id="QGSV01000256">
    <property type="protein sequence ID" value="PWU45388.1"/>
    <property type="molecule type" value="Genomic_DNA"/>
</dbReference>